<evidence type="ECO:0000256" key="1">
    <source>
        <dbReference type="SAM" id="MobiDB-lite"/>
    </source>
</evidence>
<dbReference type="EMBL" id="SSTD01013124">
    <property type="protein sequence ID" value="TYK07618.1"/>
    <property type="molecule type" value="Genomic_DNA"/>
</dbReference>
<protein>
    <recommendedName>
        <fullName evidence="2">Putative plant transposon protein domain-containing protein</fullName>
    </recommendedName>
</protein>
<organism evidence="3 5">
    <name type="scientific">Cucumis melo var. makuwa</name>
    <name type="common">Oriental melon</name>
    <dbReference type="NCBI Taxonomy" id="1194695"/>
    <lineage>
        <taxon>Eukaryota</taxon>
        <taxon>Viridiplantae</taxon>
        <taxon>Streptophyta</taxon>
        <taxon>Embryophyta</taxon>
        <taxon>Tracheophyta</taxon>
        <taxon>Spermatophyta</taxon>
        <taxon>Magnoliopsida</taxon>
        <taxon>eudicotyledons</taxon>
        <taxon>Gunneridae</taxon>
        <taxon>Pentapetalae</taxon>
        <taxon>rosids</taxon>
        <taxon>fabids</taxon>
        <taxon>Cucurbitales</taxon>
        <taxon>Cucurbitaceae</taxon>
        <taxon>Benincaseae</taxon>
        <taxon>Cucumis</taxon>
    </lineage>
</organism>
<dbReference type="InterPro" id="IPR046796">
    <property type="entry name" value="Transposase_32_dom"/>
</dbReference>
<evidence type="ECO:0000259" key="2">
    <source>
        <dbReference type="Pfam" id="PF20167"/>
    </source>
</evidence>
<evidence type="ECO:0000313" key="5">
    <source>
        <dbReference type="Proteomes" id="UP000321393"/>
    </source>
</evidence>
<dbReference type="OrthoDB" id="1114110at2759"/>
<reference evidence="5 6" key="1">
    <citation type="submission" date="2019-08" db="EMBL/GenBank/DDBJ databases">
        <title>Draft genome sequences of two oriental melons (Cucumis melo L. var makuwa).</title>
        <authorList>
            <person name="Kwon S.-Y."/>
        </authorList>
    </citation>
    <scope>NUCLEOTIDE SEQUENCE [LARGE SCALE GENOMIC DNA]</scope>
    <source>
        <strain evidence="6">cv. Chang Bougi</strain>
        <strain evidence="5">cv. SW 3</strain>
        <tissue evidence="3">Leaf</tissue>
    </source>
</reference>
<dbReference type="EMBL" id="SSTE01011953">
    <property type="protein sequence ID" value="KAA0049880.1"/>
    <property type="molecule type" value="Genomic_DNA"/>
</dbReference>
<feature type="domain" description="Putative plant transposon protein" evidence="2">
    <location>
        <begin position="97"/>
        <end position="235"/>
    </location>
</feature>
<dbReference type="AlphaFoldDB" id="A0A5A7U3M8"/>
<evidence type="ECO:0000313" key="3">
    <source>
        <dbReference type="EMBL" id="KAA0049880.1"/>
    </source>
</evidence>
<name>A0A5A7U3M8_CUCMM</name>
<comment type="caution">
    <text evidence="3">The sequence shown here is derived from an EMBL/GenBank/DDBJ whole genome shotgun (WGS) entry which is preliminary data.</text>
</comment>
<dbReference type="Proteomes" id="UP000321393">
    <property type="component" value="Unassembled WGS sequence"/>
</dbReference>
<feature type="region of interest" description="Disordered" evidence="1">
    <location>
        <begin position="1"/>
        <end position="28"/>
    </location>
</feature>
<proteinExistence type="predicted"/>
<accession>A0A5A7U3M8</accession>
<evidence type="ECO:0000313" key="4">
    <source>
        <dbReference type="EMBL" id="TYK07618.1"/>
    </source>
</evidence>
<evidence type="ECO:0000313" key="6">
    <source>
        <dbReference type="Proteomes" id="UP000321947"/>
    </source>
</evidence>
<dbReference type="Proteomes" id="UP000321947">
    <property type="component" value="Unassembled WGS sequence"/>
</dbReference>
<gene>
    <name evidence="4" type="ORF">E5676_scaffold105G00150</name>
    <name evidence="3" type="ORF">E6C27_scaffold13G00270</name>
</gene>
<dbReference type="Pfam" id="PF20167">
    <property type="entry name" value="Transposase_32"/>
    <property type="match status" value="1"/>
</dbReference>
<sequence length="295" mass="33233">MDRDIPDLVSDVGEDRPQKKSRKASARPKVITTKIRCRKVPPNIPSILIDGILFHLEESAQRWKYAAKRSIVADVNISDKHHSCLLVMDLVIQADLSKTISNVGPFYPQLIKEFIVNLPSEFNDPSRLDYQTAHIRGSMFKISPAIINGTVSVWPINGIPAVSLSVKYVILYKVGIANWFPSSHASSVSVALGTFLYQICNDESVDVGLFIYNQLLRHVDIFRVKIPIPLPMFFSRSHVPIIEHDMRPSRNARVFDSEDVNFSSEAFNLPQELASHVINTLTAESQTLYLDKSTF</sequence>